<keyword evidence="3" id="KW-0479">Metal-binding</keyword>
<evidence type="ECO:0000256" key="8">
    <source>
        <dbReference type="ARBA" id="ARBA00023125"/>
    </source>
</evidence>
<dbReference type="Proteomes" id="UP000071561">
    <property type="component" value="Chromosome"/>
</dbReference>
<dbReference type="GO" id="GO:0003906">
    <property type="term" value="F:DNA-(apurinic or apyrimidinic site) endonuclease activity"/>
    <property type="evidence" value="ECO:0007669"/>
    <property type="project" value="InterPro"/>
</dbReference>
<dbReference type="OrthoDB" id="9800855at2"/>
<evidence type="ECO:0000256" key="5">
    <source>
        <dbReference type="ARBA" id="ARBA00022771"/>
    </source>
</evidence>
<evidence type="ECO:0000256" key="4">
    <source>
        <dbReference type="ARBA" id="ARBA00022763"/>
    </source>
</evidence>
<evidence type="ECO:0000256" key="11">
    <source>
        <dbReference type="ARBA" id="ARBA00023268"/>
    </source>
</evidence>
<feature type="domain" description="Formamidopyrimidine-DNA glycosylase catalytic" evidence="15">
    <location>
        <begin position="2"/>
        <end position="96"/>
    </location>
</feature>
<keyword evidence="7" id="KW-0862">Zinc</keyword>
<dbReference type="InterPro" id="IPR010979">
    <property type="entry name" value="Ribosomal_uS13-like_H2TH"/>
</dbReference>
<dbReference type="InterPro" id="IPR012319">
    <property type="entry name" value="FPG_cat"/>
</dbReference>
<evidence type="ECO:0000256" key="13">
    <source>
        <dbReference type="PROSITE-ProRule" id="PRU00391"/>
    </source>
</evidence>
<dbReference type="Gene3D" id="3.20.190.10">
    <property type="entry name" value="MutM-like, N-terminal"/>
    <property type="match status" value="1"/>
</dbReference>
<dbReference type="PANTHER" id="PTHR22993:SF9">
    <property type="entry name" value="FORMAMIDOPYRIMIDINE-DNA GLYCOSYLASE"/>
    <property type="match status" value="1"/>
</dbReference>
<dbReference type="AlphaFoldDB" id="A0A127VC57"/>
<dbReference type="SUPFAM" id="SSF81624">
    <property type="entry name" value="N-terminal domain of MutM-like DNA repair proteins"/>
    <property type="match status" value="1"/>
</dbReference>
<dbReference type="PANTHER" id="PTHR22993">
    <property type="entry name" value="FORMAMIDOPYRIMIDINE-DNA GLYCOSYLASE"/>
    <property type="match status" value="1"/>
</dbReference>
<keyword evidence="16" id="KW-0255">Endonuclease</keyword>
<dbReference type="GO" id="GO:0008534">
    <property type="term" value="F:oxidized purine nucleobase lesion DNA N-glycosylase activity"/>
    <property type="evidence" value="ECO:0007669"/>
    <property type="project" value="UniProtKB-EC"/>
</dbReference>
<evidence type="ECO:0000256" key="3">
    <source>
        <dbReference type="ARBA" id="ARBA00022723"/>
    </source>
</evidence>
<keyword evidence="6" id="KW-0378">Hydrolase</keyword>
<keyword evidence="4" id="KW-0227">DNA damage</keyword>
<evidence type="ECO:0000256" key="1">
    <source>
        <dbReference type="ARBA" id="ARBA00001668"/>
    </source>
</evidence>
<dbReference type="GO" id="GO:0016829">
    <property type="term" value="F:lyase activity"/>
    <property type="evidence" value="ECO:0007669"/>
    <property type="project" value="UniProtKB-KW"/>
</dbReference>
<dbReference type="RefSeq" id="WP_068399922.1">
    <property type="nucleotide sequence ID" value="NZ_CP014504.1"/>
</dbReference>
<dbReference type="EMBL" id="CP014504">
    <property type="protein sequence ID" value="AMP98885.1"/>
    <property type="molecule type" value="Genomic_DNA"/>
</dbReference>
<dbReference type="PROSITE" id="PS51066">
    <property type="entry name" value="ZF_FPG_2"/>
    <property type="match status" value="1"/>
</dbReference>
<sequence length="244" mass="28222">MPEGPSIVILRELVEELHLESAFITNVVGDTTIDKARMLDQEVVSFKSWGKHFLICFKGFSLRIHFLMFGSYRINERKDRPARLGLIFENDELNFYTCALKFIEGDINQTYDWSGDVMSDEWDPKLAIKKLKENGESLVCDVLLDQNIFSGVGNIIKNEVLYRIGVHPLSTVAGLPPGKLKELVKEARLYSFDFLEWKRAFVLKKKWLVYSRKVCPMGHPVEKESLGKTKRNTFFCERCQKLFS</sequence>
<dbReference type="GO" id="GO:0008270">
    <property type="term" value="F:zinc ion binding"/>
    <property type="evidence" value="ECO:0007669"/>
    <property type="project" value="UniProtKB-KW"/>
</dbReference>
<evidence type="ECO:0000313" key="16">
    <source>
        <dbReference type="EMBL" id="AMP98885.1"/>
    </source>
</evidence>
<evidence type="ECO:0000313" key="17">
    <source>
        <dbReference type="Proteomes" id="UP000071561"/>
    </source>
</evidence>
<comment type="similarity">
    <text evidence="2">Belongs to the FPG family.</text>
</comment>
<keyword evidence="9" id="KW-0234">DNA repair</keyword>
<evidence type="ECO:0000259" key="14">
    <source>
        <dbReference type="PROSITE" id="PS51066"/>
    </source>
</evidence>
<dbReference type="InterPro" id="IPR015886">
    <property type="entry name" value="H2TH_FPG"/>
</dbReference>
<dbReference type="Pfam" id="PF01149">
    <property type="entry name" value="Fapy_DNA_glyco"/>
    <property type="match status" value="1"/>
</dbReference>
<evidence type="ECO:0000256" key="7">
    <source>
        <dbReference type="ARBA" id="ARBA00022833"/>
    </source>
</evidence>
<dbReference type="InterPro" id="IPR000214">
    <property type="entry name" value="Znf_DNA_glyclase/AP_lyase"/>
</dbReference>
<dbReference type="Gene3D" id="1.10.8.50">
    <property type="match status" value="1"/>
</dbReference>
<organism evidence="16 17">
    <name type="scientific">Pedobacter cryoconitis</name>
    <dbReference type="NCBI Taxonomy" id="188932"/>
    <lineage>
        <taxon>Bacteria</taxon>
        <taxon>Pseudomonadati</taxon>
        <taxon>Bacteroidota</taxon>
        <taxon>Sphingobacteriia</taxon>
        <taxon>Sphingobacteriales</taxon>
        <taxon>Sphingobacteriaceae</taxon>
        <taxon>Pedobacter</taxon>
    </lineage>
</organism>
<evidence type="ECO:0000256" key="6">
    <source>
        <dbReference type="ARBA" id="ARBA00022801"/>
    </source>
</evidence>
<proteinExistence type="inferred from homology"/>
<keyword evidence="10" id="KW-0456">Lyase</keyword>
<protein>
    <submittedName>
        <fullName evidence="16">Endonuclease</fullName>
    </submittedName>
</protein>
<feature type="domain" description="FPG-type" evidence="14">
    <location>
        <begin position="208"/>
        <end position="241"/>
    </location>
</feature>
<evidence type="ECO:0000256" key="10">
    <source>
        <dbReference type="ARBA" id="ARBA00023239"/>
    </source>
</evidence>
<gene>
    <name evidence="16" type="ORF">AY601_1979</name>
</gene>
<keyword evidence="16" id="KW-0540">Nuclease</keyword>
<dbReference type="SMART" id="SM00898">
    <property type="entry name" value="Fapy_DNA_glyco"/>
    <property type="match status" value="1"/>
</dbReference>
<dbReference type="CDD" id="cd08974">
    <property type="entry name" value="BaFpgNei_N_2"/>
    <property type="match status" value="1"/>
</dbReference>
<evidence type="ECO:0000256" key="2">
    <source>
        <dbReference type="ARBA" id="ARBA00009409"/>
    </source>
</evidence>
<dbReference type="KEGG" id="pcm:AY601_1979"/>
<dbReference type="GO" id="GO:0006284">
    <property type="term" value="P:base-excision repair"/>
    <property type="evidence" value="ECO:0007669"/>
    <property type="project" value="InterPro"/>
</dbReference>
<dbReference type="Pfam" id="PF06831">
    <property type="entry name" value="H2TH"/>
    <property type="match status" value="1"/>
</dbReference>
<keyword evidence="17" id="KW-1185">Reference proteome</keyword>
<evidence type="ECO:0000256" key="9">
    <source>
        <dbReference type="ARBA" id="ARBA00023204"/>
    </source>
</evidence>
<dbReference type="SUPFAM" id="SSF46946">
    <property type="entry name" value="S13-like H2TH domain"/>
    <property type="match status" value="1"/>
</dbReference>
<dbReference type="PROSITE" id="PS51068">
    <property type="entry name" value="FPG_CAT"/>
    <property type="match status" value="1"/>
</dbReference>
<name>A0A127VC57_9SPHI</name>
<accession>A0A127VC57</accession>
<evidence type="ECO:0000256" key="12">
    <source>
        <dbReference type="ARBA" id="ARBA00023295"/>
    </source>
</evidence>
<dbReference type="GO" id="GO:0003684">
    <property type="term" value="F:damaged DNA binding"/>
    <property type="evidence" value="ECO:0007669"/>
    <property type="project" value="InterPro"/>
</dbReference>
<keyword evidence="5 13" id="KW-0863">Zinc-finger</keyword>
<comment type="catalytic activity">
    <reaction evidence="1">
        <text>Hydrolysis of DNA containing ring-opened 7-methylguanine residues, releasing 2,6-diamino-4-hydroxy-5-(N-methyl)formamidopyrimidine.</text>
        <dbReference type="EC" id="3.2.2.23"/>
    </reaction>
</comment>
<evidence type="ECO:0000259" key="15">
    <source>
        <dbReference type="PROSITE" id="PS51068"/>
    </source>
</evidence>
<keyword evidence="8" id="KW-0238">DNA-binding</keyword>
<dbReference type="PATRIC" id="fig|188932.3.peg.2069"/>
<dbReference type="SMART" id="SM01232">
    <property type="entry name" value="H2TH"/>
    <property type="match status" value="1"/>
</dbReference>
<reference evidence="16 17" key="1">
    <citation type="submission" date="2016-03" db="EMBL/GenBank/DDBJ databases">
        <title>Complete genome sequence of Pedobacter cryoconitis PAMC 27485.</title>
        <authorList>
            <person name="Lee J."/>
            <person name="Kim O.-S."/>
        </authorList>
    </citation>
    <scope>NUCLEOTIDE SEQUENCE [LARGE SCALE GENOMIC DNA]</scope>
    <source>
        <strain evidence="16 17">PAMC 27485</strain>
    </source>
</reference>
<keyword evidence="12" id="KW-0326">Glycosidase</keyword>
<keyword evidence="11" id="KW-0511">Multifunctional enzyme</keyword>
<dbReference type="InterPro" id="IPR035937">
    <property type="entry name" value="FPG_N"/>
</dbReference>